<evidence type="ECO:0000313" key="9">
    <source>
        <dbReference type="Proteomes" id="UP000228921"/>
    </source>
</evidence>
<keyword evidence="5 6" id="KW-0472">Membrane</keyword>
<comment type="caution">
    <text evidence="8">The sequence shown here is derived from an EMBL/GenBank/DDBJ whole genome shotgun (WGS) entry which is preliminary data.</text>
</comment>
<dbReference type="EMBL" id="PGTK01000001">
    <property type="protein sequence ID" value="PJF32260.1"/>
    <property type="molecule type" value="Genomic_DNA"/>
</dbReference>
<dbReference type="PANTHER" id="PTHR30294">
    <property type="entry name" value="MEMBRANE COMPONENT OF ABC TRANSPORTER YHHJ-RELATED"/>
    <property type="match status" value="1"/>
</dbReference>
<feature type="transmembrane region" description="Helical" evidence="6">
    <location>
        <begin position="377"/>
        <end position="396"/>
    </location>
</feature>
<organism evidence="8 9">
    <name type="scientific">Candidatus Thermofonsia Clade 1 bacterium</name>
    <dbReference type="NCBI Taxonomy" id="2364210"/>
    <lineage>
        <taxon>Bacteria</taxon>
        <taxon>Bacillati</taxon>
        <taxon>Chloroflexota</taxon>
        <taxon>Candidatus Thermofontia</taxon>
        <taxon>Candidatus Thermofonsia Clade 1</taxon>
    </lineage>
</organism>
<evidence type="ECO:0000256" key="1">
    <source>
        <dbReference type="ARBA" id="ARBA00004651"/>
    </source>
</evidence>
<reference evidence="8 9" key="1">
    <citation type="submission" date="2017-11" db="EMBL/GenBank/DDBJ databases">
        <title>Evolution of Phototrophy in the Chloroflexi Phylum Driven by Horizontal Gene Transfer.</title>
        <authorList>
            <person name="Ward L.M."/>
            <person name="Hemp J."/>
            <person name="Shih P.M."/>
            <person name="Mcglynn S.E."/>
            <person name="Fischer W."/>
        </authorList>
    </citation>
    <scope>NUCLEOTIDE SEQUENCE [LARGE SCALE GENOMIC DNA]</scope>
    <source>
        <strain evidence="8">CP2_2F</strain>
    </source>
</reference>
<evidence type="ECO:0000256" key="4">
    <source>
        <dbReference type="ARBA" id="ARBA00022989"/>
    </source>
</evidence>
<evidence type="ECO:0000256" key="3">
    <source>
        <dbReference type="ARBA" id="ARBA00022692"/>
    </source>
</evidence>
<feature type="transmembrane region" description="Helical" evidence="6">
    <location>
        <begin position="288"/>
        <end position="309"/>
    </location>
</feature>
<sequence>MRTLWLVFRFELTRQILRRGYALITFGVPIAAIVIFFIIKALSGGEAEVSATRARGNLPPGVNIPGAGAISEDSPFAQARPMGFVDHSGLLGNVPTLIRFRSEEAALEALRNGDISAYYVIAADYLQTGRIEAFFERFNLGSMSDFAIRQALLSALLRQTDLSSQKLTLLQARTLEITPNAIGEITSQATENTNLLLAYVFATLLLFTAFTTSGYLLQSLTEERENRAVEVLLSSLRPRDLLFGKFLAMNALGLLQVLLWIGTAIFLFSQAAGISPDLSGIALRTDQIIVLIIYFVLGYLLFGSFYAIVGALTANLREGTQFSAVIVLPAMIPFYLAMTFINTPNEPLPVILSLIPITAPLAMTLRAAVTTVPLIEVLSSVVLLSLTIIACVWLAARLFRVNTLLSGRPPKLRDVLRLVRERA</sequence>
<dbReference type="InterPro" id="IPR013525">
    <property type="entry name" value="ABC2_TM"/>
</dbReference>
<evidence type="ECO:0000256" key="5">
    <source>
        <dbReference type="ARBA" id="ARBA00023136"/>
    </source>
</evidence>
<feature type="transmembrane region" description="Helical" evidence="6">
    <location>
        <begin position="21"/>
        <end position="39"/>
    </location>
</feature>
<feature type="transmembrane region" description="Helical" evidence="6">
    <location>
        <begin position="246"/>
        <end position="268"/>
    </location>
</feature>
<accession>A0A2M8P3Z0</accession>
<gene>
    <name evidence="8" type="ORF">CUN51_01130</name>
</gene>
<feature type="domain" description="ABC-2 type transporter transmembrane" evidence="7">
    <location>
        <begin position="23"/>
        <end position="396"/>
    </location>
</feature>
<dbReference type="Proteomes" id="UP000228921">
    <property type="component" value="Unassembled WGS sequence"/>
</dbReference>
<dbReference type="AlphaFoldDB" id="A0A2M8P3Z0"/>
<protein>
    <recommendedName>
        <fullName evidence="7">ABC-2 type transporter transmembrane domain-containing protein</fullName>
    </recommendedName>
</protein>
<dbReference type="GO" id="GO:0005886">
    <property type="term" value="C:plasma membrane"/>
    <property type="evidence" value="ECO:0007669"/>
    <property type="project" value="UniProtKB-SubCell"/>
</dbReference>
<evidence type="ECO:0000256" key="2">
    <source>
        <dbReference type="ARBA" id="ARBA00022475"/>
    </source>
</evidence>
<feature type="transmembrane region" description="Helical" evidence="6">
    <location>
        <begin position="321"/>
        <end position="341"/>
    </location>
</feature>
<evidence type="ECO:0000259" key="7">
    <source>
        <dbReference type="Pfam" id="PF12698"/>
    </source>
</evidence>
<dbReference type="PANTHER" id="PTHR30294:SF29">
    <property type="entry name" value="MULTIDRUG ABC TRANSPORTER PERMEASE YBHS-RELATED"/>
    <property type="match status" value="1"/>
</dbReference>
<dbReference type="Pfam" id="PF12698">
    <property type="entry name" value="ABC2_membrane_3"/>
    <property type="match status" value="1"/>
</dbReference>
<keyword evidence="4 6" id="KW-1133">Transmembrane helix</keyword>
<evidence type="ECO:0000256" key="6">
    <source>
        <dbReference type="SAM" id="Phobius"/>
    </source>
</evidence>
<dbReference type="InterPro" id="IPR051449">
    <property type="entry name" value="ABC-2_transporter_component"/>
</dbReference>
<evidence type="ECO:0000313" key="8">
    <source>
        <dbReference type="EMBL" id="PJF32260.1"/>
    </source>
</evidence>
<comment type="subcellular location">
    <subcellularLocation>
        <location evidence="1">Cell membrane</location>
        <topology evidence="1">Multi-pass membrane protein</topology>
    </subcellularLocation>
</comment>
<feature type="transmembrane region" description="Helical" evidence="6">
    <location>
        <begin position="196"/>
        <end position="217"/>
    </location>
</feature>
<keyword evidence="2" id="KW-1003">Cell membrane</keyword>
<feature type="transmembrane region" description="Helical" evidence="6">
    <location>
        <begin position="347"/>
        <end position="365"/>
    </location>
</feature>
<dbReference type="GO" id="GO:0140359">
    <property type="term" value="F:ABC-type transporter activity"/>
    <property type="evidence" value="ECO:0007669"/>
    <property type="project" value="InterPro"/>
</dbReference>
<name>A0A2M8P3Z0_9CHLR</name>
<proteinExistence type="predicted"/>
<keyword evidence="3 6" id="KW-0812">Transmembrane</keyword>